<evidence type="ECO:0000313" key="3">
    <source>
        <dbReference type="Proteomes" id="UP000286510"/>
    </source>
</evidence>
<dbReference type="VEuPathDB" id="FungiDB:H257_11777"/>
<protein>
    <recommendedName>
        <fullName evidence="1">Winged helix-turn helix domain-containing protein</fullName>
    </recommendedName>
</protein>
<proteinExistence type="predicted"/>
<organism evidence="2 3">
    <name type="scientific">Aphanomyces astaci</name>
    <name type="common">Crayfish plague agent</name>
    <dbReference type="NCBI Taxonomy" id="112090"/>
    <lineage>
        <taxon>Eukaryota</taxon>
        <taxon>Sar</taxon>
        <taxon>Stramenopiles</taxon>
        <taxon>Oomycota</taxon>
        <taxon>Saprolegniomycetes</taxon>
        <taxon>Saprolegniales</taxon>
        <taxon>Verrucalvaceae</taxon>
        <taxon>Aphanomyces</taxon>
    </lineage>
</organism>
<dbReference type="PANTHER" id="PTHR33939">
    <property type="entry name" value="PROTEIN CBG22215"/>
    <property type="match status" value="1"/>
</dbReference>
<name>A0A418G3Z6_APHAT</name>
<dbReference type="InterPro" id="IPR025959">
    <property type="entry name" value="Winged_HTH_dom"/>
</dbReference>
<dbReference type="PANTHER" id="PTHR33939:SF1">
    <property type="entry name" value="DUF4371 DOMAIN-CONTAINING PROTEIN"/>
    <property type="match status" value="1"/>
</dbReference>
<dbReference type="GO" id="GO:0003676">
    <property type="term" value="F:nucleic acid binding"/>
    <property type="evidence" value="ECO:0007669"/>
    <property type="project" value="InterPro"/>
</dbReference>
<feature type="domain" description="Winged helix-turn helix" evidence="1">
    <location>
        <begin position="108"/>
        <end position="145"/>
    </location>
</feature>
<dbReference type="Proteomes" id="UP000286510">
    <property type="component" value="Unassembled WGS sequence"/>
</dbReference>
<dbReference type="SUPFAM" id="SSF46689">
    <property type="entry name" value="Homeodomain-like"/>
    <property type="match status" value="1"/>
</dbReference>
<dbReference type="InterPro" id="IPR009057">
    <property type="entry name" value="Homeodomain-like_sf"/>
</dbReference>
<dbReference type="Pfam" id="PF13592">
    <property type="entry name" value="HTH_33"/>
    <property type="match status" value="1"/>
</dbReference>
<accession>A0A418G3Z6</accession>
<gene>
    <name evidence="2" type="ORF">DYB26_001397</name>
</gene>
<dbReference type="AlphaFoldDB" id="A0A418G3Z6"/>
<dbReference type="InterPro" id="IPR036397">
    <property type="entry name" value="RNaseH_sf"/>
</dbReference>
<dbReference type="Gene3D" id="3.30.420.10">
    <property type="entry name" value="Ribonuclease H-like superfamily/Ribonuclease H"/>
    <property type="match status" value="1"/>
</dbReference>
<evidence type="ECO:0000313" key="2">
    <source>
        <dbReference type="EMBL" id="RHZ42907.1"/>
    </source>
</evidence>
<evidence type="ECO:0000259" key="1">
    <source>
        <dbReference type="Pfam" id="PF13592"/>
    </source>
</evidence>
<dbReference type="EMBL" id="QUTF01000212">
    <property type="protein sequence ID" value="RHZ42907.1"/>
    <property type="molecule type" value="Genomic_DNA"/>
</dbReference>
<sequence length="455" mass="51327">MEKRHQLSAAEKRLIVKCHEYFKANKATPTPTKPPRVRSCVAQCLGFAESTVARVIAEWNHNQDPSFTQASTQRGHRPRSPAESFATEIRQLIKEANSQCLPVSARTLCNDLHKLYDVTVAVRTMRRVLRRMGFAYQKGQTRFYLAESTHNVAFRTTYLRKKLANRSDAGAPLLPEVYLDESFCNLNHSPGKTWVDETKKRLTKSGKGPRMCIVGAGIVRTASRGLVVGEWVDGSLVMWPSQQRPKRKRKGQVDSVDDGDDYHGNFNSDMFERWFGGVCRTLHALHGPCIIHMDGAKYHKRVLNPPPTSKDPKATLMAWLAARAVSYDAKITKAELLDLCRQHRETPSYATQVLATECGHTLLFTPPYHPELQPIEVVWGVVKNRISVRPSKDMGELCTRLEVEFSSIESSHWLGAYRKAQSFEDMYFSTAEDALLGDEASDADSDLLRESCDSE</sequence>
<comment type="caution">
    <text evidence="2">The sequence shown here is derived from an EMBL/GenBank/DDBJ whole genome shotgun (WGS) entry which is preliminary data.</text>
</comment>
<reference evidence="2 3" key="1">
    <citation type="submission" date="2018-08" db="EMBL/GenBank/DDBJ databases">
        <title>Aphanomyces genome sequencing and annotation.</title>
        <authorList>
            <person name="Minardi D."/>
            <person name="Oidtmann B."/>
            <person name="Van Der Giezen M."/>
            <person name="Studholme D.J."/>
        </authorList>
    </citation>
    <scope>NUCLEOTIDE SEQUENCE [LARGE SCALE GENOMIC DNA]</scope>
    <source>
        <strain evidence="2 3">FDL457</strain>
    </source>
</reference>